<dbReference type="EMBL" id="JACMSC010000005">
    <property type="protein sequence ID" value="KAG6520470.1"/>
    <property type="molecule type" value="Genomic_DNA"/>
</dbReference>
<organism evidence="2 3">
    <name type="scientific">Zingiber officinale</name>
    <name type="common">Ginger</name>
    <name type="synonym">Amomum zingiber</name>
    <dbReference type="NCBI Taxonomy" id="94328"/>
    <lineage>
        <taxon>Eukaryota</taxon>
        <taxon>Viridiplantae</taxon>
        <taxon>Streptophyta</taxon>
        <taxon>Embryophyta</taxon>
        <taxon>Tracheophyta</taxon>
        <taxon>Spermatophyta</taxon>
        <taxon>Magnoliopsida</taxon>
        <taxon>Liliopsida</taxon>
        <taxon>Zingiberales</taxon>
        <taxon>Zingiberaceae</taxon>
        <taxon>Zingiber</taxon>
    </lineage>
</organism>
<accession>A0A8J5LPL7</accession>
<feature type="region of interest" description="Disordered" evidence="1">
    <location>
        <begin position="1"/>
        <end position="22"/>
    </location>
</feature>
<dbReference type="Proteomes" id="UP000734854">
    <property type="component" value="Unassembled WGS sequence"/>
</dbReference>
<dbReference type="PANTHER" id="PTHR34665:SF1">
    <property type="entry name" value="OS02G0595200 PROTEIN"/>
    <property type="match status" value="1"/>
</dbReference>
<dbReference type="AlphaFoldDB" id="A0A8J5LPL7"/>
<reference evidence="2 3" key="1">
    <citation type="submission" date="2020-08" db="EMBL/GenBank/DDBJ databases">
        <title>Plant Genome Project.</title>
        <authorList>
            <person name="Zhang R.-G."/>
        </authorList>
    </citation>
    <scope>NUCLEOTIDE SEQUENCE [LARGE SCALE GENOMIC DNA]</scope>
    <source>
        <tissue evidence="2">Rhizome</tissue>
    </source>
</reference>
<gene>
    <name evidence="2" type="ORF">ZIOFF_017526</name>
</gene>
<protein>
    <submittedName>
        <fullName evidence="2">Uncharacterized protein</fullName>
    </submittedName>
</protein>
<evidence type="ECO:0000313" key="2">
    <source>
        <dbReference type="EMBL" id="KAG6520470.1"/>
    </source>
</evidence>
<comment type="caution">
    <text evidence="2">The sequence shown here is derived from an EMBL/GenBank/DDBJ whole genome shotgun (WGS) entry which is preliminary data.</text>
</comment>
<evidence type="ECO:0000256" key="1">
    <source>
        <dbReference type="SAM" id="MobiDB-lite"/>
    </source>
</evidence>
<dbReference type="PANTHER" id="PTHR34665">
    <property type="entry name" value="DUF3741 DOMAIN-CONTAINING PROTEIN"/>
    <property type="match status" value="1"/>
</dbReference>
<proteinExistence type="predicted"/>
<feature type="compositionally biased region" description="Basic residues" evidence="1">
    <location>
        <begin position="1"/>
        <end position="13"/>
    </location>
</feature>
<sequence length="109" mass="12470">MRSTPAKRHHHQRHQEESEPSVELLKAVAQAWHAQSGNPKPTDEFHARLHSSAHRRPSRFKLEAVALAAADANWDFAQSLWDSYEIVMLSKKLEDVDLETDRKHGLISV</sequence>
<name>A0A8J5LPL7_ZINOF</name>
<keyword evidence="3" id="KW-1185">Reference proteome</keyword>
<evidence type="ECO:0000313" key="3">
    <source>
        <dbReference type="Proteomes" id="UP000734854"/>
    </source>
</evidence>